<evidence type="ECO:0000259" key="3">
    <source>
        <dbReference type="Pfam" id="PF15739"/>
    </source>
</evidence>
<evidence type="ECO:0000256" key="1">
    <source>
        <dbReference type="ARBA" id="ARBA00023054"/>
    </source>
</evidence>
<feature type="domain" description="Translin-associated factor X-interacting protein 1 N-terminal" evidence="3">
    <location>
        <begin position="225"/>
        <end position="335"/>
    </location>
</feature>
<dbReference type="PANTHER" id="PTHR34916:SF1">
    <property type="entry name" value="GI:13385330"/>
    <property type="match status" value="1"/>
</dbReference>
<dbReference type="InterPro" id="IPR032755">
    <property type="entry name" value="TSNAXIP1_N"/>
</dbReference>
<dbReference type="Pfam" id="PF15739">
    <property type="entry name" value="TSNAXIP1_N"/>
    <property type="match status" value="1"/>
</dbReference>
<reference evidence="5" key="1">
    <citation type="submission" date="2025-08" db="UniProtKB">
        <authorList>
            <consortium name="RefSeq"/>
        </authorList>
    </citation>
    <scope>IDENTIFICATION</scope>
    <source>
        <tissue evidence="5">Blood</tissue>
    </source>
</reference>
<evidence type="ECO:0000256" key="2">
    <source>
        <dbReference type="SAM" id="Coils"/>
    </source>
</evidence>
<evidence type="ECO:0000313" key="4">
    <source>
        <dbReference type="Proteomes" id="UP001652627"/>
    </source>
</evidence>
<dbReference type="Proteomes" id="UP001652627">
    <property type="component" value="Chromosome 3"/>
</dbReference>
<dbReference type="PANTHER" id="PTHR34916">
    <property type="entry name" value="GI:13385330"/>
    <property type="match status" value="1"/>
</dbReference>
<name>A0ABM4EDA6_9AVES</name>
<sequence>MERSWQMRSLTHLLDRMEIAHKNDIKLYTSGHLNHNKFYKPSEKIKGGQWDSARKQTIFMRERDQFLAQNERGGKMKIFSSNFYSSIPPLPAHTDSSFPTNRYPQTSVTRVGPPADVSLTPLESLNLKVPKKKVEETTDRLRMHLKRHELDVSEIMVLKKKPVKNSRQCVAEPAKEEYQFIPSYLAGITKTDQFNKFLPFQREFIANHELLQNDFTGSKVSEQHEMKLAKELQKICNCDPLHFKRLQVVEKVFEDICNSSLIFGDILKEIKNEYELYMMILLDSLPIERYKTLKAQVKGMETRPSKAQEIQAVRKDVQVLMKKAKSALERNQELQNELEMVMWMSQTPEDKTETCSNHEIKEVVGKNPSVVEQLESMRCKVLSTWEEMMILYTEKKERMACAGMVDMANTLRDVEEVEDSITETLDKLHITQENQKNVWELIEEFLLLEEEEQGSENPEENKGNEI</sequence>
<dbReference type="RefSeq" id="XP_067150677.1">
    <property type="nucleotide sequence ID" value="XM_067294576.1"/>
</dbReference>
<accession>A0ABM4EDA6</accession>
<keyword evidence="4" id="KW-1185">Reference proteome</keyword>
<protein>
    <submittedName>
        <fullName evidence="5">Uncharacterized protein C6orf118 homolog</fullName>
    </submittedName>
</protein>
<evidence type="ECO:0000313" key="5">
    <source>
        <dbReference type="RefSeq" id="XP_067150677.1"/>
    </source>
</evidence>
<gene>
    <name evidence="5" type="primary">C3H6orf118</name>
</gene>
<keyword evidence="1 2" id="KW-0175">Coiled coil</keyword>
<organism evidence="4 5">
    <name type="scientific">Apteryx mantelli</name>
    <name type="common">North Island brown kiwi</name>
    <dbReference type="NCBI Taxonomy" id="2696672"/>
    <lineage>
        <taxon>Eukaryota</taxon>
        <taxon>Metazoa</taxon>
        <taxon>Chordata</taxon>
        <taxon>Craniata</taxon>
        <taxon>Vertebrata</taxon>
        <taxon>Euteleostomi</taxon>
        <taxon>Archelosauria</taxon>
        <taxon>Archosauria</taxon>
        <taxon>Dinosauria</taxon>
        <taxon>Saurischia</taxon>
        <taxon>Theropoda</taxon>
        <taxon>Coelurosauria</taxon>
        <taxon>Aves</taxon>
        <taxon>Palaeognathae</taxon>
        <taxon>Apterygiformes</taxon>
        <taxon>Apterygidae</taxon>
        <taxon>Apteryx</taxon>
    </lineage>
</organism>
<proteinExistence type="predicted"/>
<dbReference type="GeneID" id="106486765"/>
<feature type="coiled-coil region" evidence="2">
    <location>
        <begin position="310"/>
        <end position="337"/>
    </location>
</feature>